<protein>
    <submittedName>
        <fullName evidence="2">Uncharacterized protein</fullName>
    </submittedName>
</protein>
<gene>
    <name evidence="2" type="ORF">Cvel_5460</name>
</gene>
<dbReference type="EMBL" id="CDMZ01001724">
    <property type="protein sequence ID" value="CEM36683.1"/>
    <property type="molecule type" value="Genomic_DNA"/>
</dbReference>
<accession>A0A0G4GZN0</accession>
<dbReference type="VEuPathDB" id="CryptoDB:Cvel_5460"/>
<evidence type="ECO:0000256" key="1">
    <source>
        <dbReference type="SAM" id="Coils"/>
    </source>
</evidence>
<dbReference type="AlphaFoldDB" id="A0A0G4GZN0"/>
<feature type="coiled-coil region" evidence="1">
    <location>
        <begin position="258"/>
        <end position="286"/>
    </location>
</feature>
<name>A0A0G4GZN0_9ALVE</name>
<proteinExistence type="predicted"/>
<reference evidence="2" key="1">
    <citation type="submission" date="2014-11" db="EMBL/GenBank/DDBJ databases">
        <authorList>
            <person name="Otto D Thomas"/>
            <person name="Naeem Raeece"/>
        </authorList>
    </citation>
    <scope>NUCLEOTIDE SEQUENCE</scope>
</reference>
<organism evidence="2">
    <name type="scientific">Chromera velia CCMP2878</name>
    <dbReference type="NCBI Taxonomy" id="1169474"/>
    <lineage>
        <taxon>Eukaryota</taxon>
        <taxon>Sar</taxon>
        <taxon>Alveolata</taxon>
        <taxon>Colpodellida</taxon>
        <taxon>Chromeraceae</taxon>
        <taxon>Chromera</taxon>
    </lineage>
</organism>
<evidence type="ECO:0000313" key="2">
    <source>
        <dbReference type="EMBL" id="CEM36683.1"/>
    </source>
</evidence>
<sequence>MSASAEKFILPVIRTDKKDVSRTGGVTPVQSYTQETIPKFATYPWDKESERKKSPKLPLSKLTNLANTRVDVFESVDAQWLDAPEAAGDQTGMAKDGGGAVLTRMKTSEDFSQINVWGSCGHERPNSRTAAYKGREESPSVLTLVYRHVATDDDEKGGGGTGGETPEAEWGIGTLVAEFDRLVMELSEEKRKRFLAFAGGRDLLSVNKQHAKLSTPRVVYDNVRERAAVKVIRQEETLDRRDRIHGAAMERKKEIVNLNATRKQRREEAEREAETEEQNAAKQRFLLASMAAFTAAAVWQDRTQKAKIEHAHLLKLEGRAVQLQRWWKRTLTLLRRRYVVRNANLLRMAILTVVRHQQLYMCHFAAEAVKYALNEKPTDINLRLAVTKTMMSVRTMQRQWRGYTVRKAARLKAYLIAWRKLEIQTLARIDMAARQQLELNGLLRDGDDAAAAGADPLAAPLPAALWKYSIDGMIAMVSGHLW</sequence>
<keyword evidence="1" id="KW-0175">Coiled coil</keyword>